<comment type="caution">
    <text evidence="1">The sequence shown here is derived from an EMBL/GenBank/DDBJ whole genome shotgun (WGS) entry which is preliminary data.</text>
</comment>
<sequence length="216" mass="22758">LTISHAIPRFYINETGVSANNKLWDISADGEQLRFGALNDANDARGLFMTVDRTGTTIDTVTMPGSSFVVSGTMAALDMAGQIDLNTNNIIAGGTAAFTTITASIGVIQGSTNSAIILSGGSTNILGANIVMYGESHASQAADWELRSGTTVRVDWDESNLKFRVNFNFQVDGDIGFYTTAPQAIGNITGDTEGNLALQNLLTDLNRKGLIADATT</sequence>
<gene>
    <name evidence="1" type="ORF">LCGC14_2971240</name>
</gene>
<accession>A0A0F8ZH20</accession>
<dbReference type="AlphaFoldDB" id="A0A0F8ZH20"/>
<reference evidence="1" key="1">
    <citation type="journal article" date="2015" name="Nature">
        <title>Complex archaea that bridge the gap between prokaryotes and eukaryotes.</title>
        <authorList>
            <person name="Spang A."/>
            <person name="Saw J.H."/>
            <person name="Jorgensen S.L."/>
            <person name="Zaremba-Niedzwiedzka K."/>
            <person name="Martijn J."/>
            <person name="Lind A.E."/>
            <person name="van Eijk R."/>
            <person name="Schleper C."/>
            <person name="Guy L."/>
            <person name="Ettema T.J."/>
        </authorList>
    </citation>
    <scope>NUCLEOTIDE SEQUENCE</scope>
</reference>
<evidence type="ECO:0000313" key="1">
    <source>
        <dbReference type="EMBL" id="KKK65729.1"/>
    </source>
</evidence>
<proteinExistence type="predicted"/>
<protein>
    <submittedName>
        <fullName evidence="1">Uncharacterized protein</fullName>
    </submittedName>
</protein>
<name>A0A0F8ZH20_9ZZZZ</name>
<dbReference type="EMBL" id="LAZR01060409">
    <property type="protein sequence ID" value="KKK65729.1"/>
    <property type="molecule type" value="Genomic_DNA"/>
</dbReference>
<feature type="non-terminal residue" evidence="1">
    <location>
        <position position="1"/>
    </location>
</feature>
<organism evidence="1">
    <name type="scientific">marine sediment metagenome</name>
    <dbReference type="NCBI Taxonomy" id="412755"/>
    <lineage>
        <taxon>unclassified sequences</taxon>
        <taxon>metagenomes</taxon>
        <taxon>ecological metagenomes</taxon>
    </lineage>
</organism>